<keyword evidence="3" id="KW-1185">Reference proteome</keyword>
<dbReference type="EMBL" id="WNKT01000012">
    <property type="protein sequence ID" value="MTW20992.1"/>
    <property type="molecule type" value="Genomic_DNA"/>
</dbReference>
<proteinExistence type="predicted"/>
<name>A0A6N8E9N2_9GAMM</name>
<reference evidence="2 3" key="1">
    <citation type="submission" date="2019-11" db="EMBL/GenBank/DDBJ databases">
        <title>Whole-genome sequence of the anaerobic purple sulfur bacterium Allochromatium palmeri DSM 15591.</title>
        <authorList>
            <person name="Kyndt J.A."/>
            <person name="Meyer T.E."/>
        </authorList>
    </citation>
    <scope>NUCLEOTIDE SEQUENCE [LARGE SCALE GENOMIC DNA]</scope>
    <source>
        <strain evidence="2 3">DSM 15591</strain>
    </source>
</reference>
<keyword evidence="1" id="KW-0812">Transmembrane</keyword>
<dbReference type="RefSeq" id="WP_155449579.1">
    <property type="nucleotide sequence ID" value="NZ_WNKT01000012.1"/>
</dbReference>
<organism evidence="2 3">
    <name type="scientific">Allochromatium palmeri</name>
    <dbReference type="NCBI Taxonomy" id="231048"/>
    <lineage>
        <taxon>Bacteria</taxon>
        <taxon>Pseudomonadati</taxon>
        <taxon>Pseudomonadota</taxon>
        <taxon>Gammaproteobacteria</taxon>
        <taxon>Chromatiales</taxon>
        <taxon>Chromatiaceae</taxon>
        <taxon>Allochromatium</taxon>
    </lineage>
</organism>
<accession>A0A6N8E9N2</accession>
<keyword evidence="1" id="KW-1133">Transmembrane helix</keyword>
<keyword evidence="1" id="KW-0472">Membrane</keyword>
<dbReference type="Proteomes" id="UP000434044">
    <property type="component" value="Unassembled WGS sequence"/>
</dbReference>
<dbReference type="AlphaFoldDB" id="A0A6N8E9N2"/>
<evidence type="ECO:0000313" key="2">
    <source>
        <dbReference type="EMBL" id="MTW20992.1"/>
    </source>
</evidence>
<evidence type="ECO:0000256" key="1">
    <source>
        <dbReference type="SAM" id="Phobius"/>
    </source>
</evidence>
<feature type="transmembrane region" description="Helical" evidence="1">
    <location>
        <begin position="40"/>
        <end position="61"/>
    </location>
</feature>
<evidence type="ECO:0000313" key="3">
    <source>
        <dbReference type="Proteomes" id="UP000434044"/>
    </source>
</evidence>
<comment type="caution">
    <text evidence="2">The sequence shown here is derived from an EMBL/GenBank/DDBJ whole genome shotgun (WGS) entry which is preliminary data.</text>
</comment>
<protein>
    <submittedName>
        <fullName evidence="2">Uncharacterized protein</fullName>
    </submittedName>
</protein>
<gene>
    <name evidence="2" type="ORF">GJ668_07745</name>
</gene>
<sequence length="69" mass="7134">MSSCTAMRTLVLVSAGLLTSGTLLLLFVEATGRLLAVAPFSLPLVLSGPLLLGIALLIAFIPRHSKPCS</sequence>